<evidence type="ECO:0000313" key="5">
    <source>
        <dbReference type="Proteomes" id="UP001570846"/>
    </source>
</evidence>
<dbReference type="EMBL" id="JBGOGF010000004">
    <property type="protein sequence ID" value="MFA1771457.1"/>
    <property type="molecule type" value="Genomic_DNA"/>
</dbReference>
<dbReference type="PROSITE" id="PS50800">
    <property type="entry name" value="SAP"/>
    <property type="match status" value="1"/>
</dbReference>
<dbReference type="Proteomes" id="UP001570846">
    <property type="component" value="Unassembled WGS sequence"/>
</dbReference>
<dbReference type="Gene3D" id="1.10.720.30">
    <property type="entry name" value="SAP domain"/>
    <property type="match status" value="1"/>
</dbReference>
<reference evidence="2 4" key="1">
    <citation type="submission" date="2019-07" db="EMBL/GenBank/DDBJ databases">
        <authorList>
            <person name="Qu J.-H."/>
        </authorList>
    </citation>
    <scope>NUCLEOTIDE SEQUENCE [LARGE SCALE GENOMIC DNA]</scope>
    <source>
        <strain evidence="2 4">MDT1-10-3</strain>
    </source>
</reference>
<dbReference type="SMART" id="SM00513">
    <property type="entry name" value="SAP"/>
    <property type="match status" value="1"/>
</dbReference>
<dbReference type="InterPro" id="IPR036361">
    <property type="entry name" value="SAP_dom_sf"/>
</dbReference>
<organism evidence="2 4">
    <name type="scientific">Rufibacter glacialis</name>
    <dbReference type="NCBI Taxonomy" id="1259555"/>
    <lineage>
        <taxon>Bacteria</taxon>
        <taxon>Pseudomonadati</taxon>
        <taxon>Bacteroidota</taxon>
        <taxon>Cytophagia</taxon>
        <taxon>Cytophagales</taxon>
        <taxon>Hymenobacteraceae</taxon>
        <taxon>Rufibacter</taxon>
    </lineage>
</organism>
<dbReference type="InterPro" id="IPR003034">
    <property type="entry name" value="SAP_dom"/>
</dbReference>
<dbReference type="Pfam" id="PF02037">
    <property type="entry name" value="SAP"/>
    <property type="match status" value="1"/>
</dbReference>
<dbReference type="OrthoDB" id="981938at2"/>
<reference evidence="3 5" key="3">
    <citation type="submission" date="2024-08" db="EMBL/GenBank/DDBJ databases">
        <authorList>
            <person name="Wei W."/>
        </authorList>
    </citation>
    <scope>NUCLEOTIDE SEQUENCE [LARGE SCALE GENOMIC DNA]</scope>
    <source>
        <strain evidence="3 5">XU2</strain>
    </source>
</reference>
<dbReference type="Pfam" id="PF22546">
    <property type="entry name" value="2CompART"/>
    <property type="match status" value="1"/>
</dbReference>
<dbReference type="Pfam" id="PF22545">
    <property type="entry name" value="2CompARG"/>
    <property type="match status" value="1"/>
</dbReference>
<protein>
    <submittedName>
        <fullName evidence="3">SAP domain-containing protein</fullName>
    </submittedName>
</protein>
<accession>A0A5M8QB64</accession>
<dbReference type="InterPro" id="IPR054774">
    <property type="entry name" value="2CompARG"/>
</dbReference>
<proteinExistence type="predicted"/>
<evidence type="ECO:0000259" key="1">
    <source>
        <dbReference type="PROSITE" id="PS50800"/>
    </source>
</evidence>
<evidence type="ECO:0000313" key="4">
    <source>
        <dbReference type="Proteomes" id="UP000323866"/>
    </source>
</evidence>
<dbReference type="SUPFAM" id="SSF68906">
    <property type="entry name" value="SAP domain"/>
    <property type="match status" value="1"/>
</dbReference>
<dbReference type="AlphaFoldDB" id="A0A5M8QB64"/>
<feature type="domain" description="SAP" evidence="1">
    <location>
        <begin position="3"/>
        <end position="37"/>
    </location>
</feature>
<gene>
    <name evidence="3" type="ORF">ACD591_09160</name>
    <name evidence="2" type="ORF">FOE74_14950</name>
</gene>
<evidence type="ECO:0000313" key="2">
    <source>
        <dbReference type="EMBL" id="KAA6432398.1"/>
    </source>
</evidence>
<comment type="caution">
    <text evidence="2">The sequence shown here is derived from an EMBL/GenBank/DDBJ whole genome shotgun (WGS) entry which is preliminary data.</text>
</comment>
<evidence type="ECO:0000313" key="3">
    <source>
        <dbReference type="EMBL" id="MFA1771457.1"/>
    </source>
</evidence>
<dbReference type="RefSeq" id="WP_149099430.1">
    <property type="nucleotide sequence ID" value="NZ_BMMG01000005.1"/>
</dbReference>
<dbReference type="InterPro" id="IPR054775">
    <property type="entry name" value="2CompART"/>
</dbReference>
<name>A0A5M8QB64_9BACT</name>
<dbReference type="Proteomes" id="UP000323866">
    <property type="component" value="Unassembled WGS sequence"/>
</dbReference>
<dbReference type="EMBL" id="VKKZ01000022">
    <property type="protein sequence ID" value="KAA6432398.1"/>
    <property type="molecule type" value="Genomic_DNA"/>
</dbReference>
<sequence>MKINKLKVEDLRAKCISLGLPSDGNKRELLGRLEAQSVSQNEESSLFGTNVIEGSNKKSSIIERNSFYIQMNIGNLPIYLSKGVLYPNCFEDNEVYIKENRKQDNLSLFPNYLVLSKHAINDFDETQVLVEVVLNNQENSRLLENTNLFFLSQPLPVSRIRYVHFFNNSVRNSFLASLNSFPDSYLPESVTSIISDKLDSISLLDVQYGNEVSERDIEQWKGVLLKFDKILGSIAFLKNASLLYSNITNEFNEYSPGYFDVLSLINTYESESKKINVFFKWILFPSEIEVEGNINRFIFKSIIEGIYANFVFDIDWAVALIDECVKLEKTIEKRDELKKIAILFNQYKKFSIDYKSLIANKAIQSSLPVTILVFLIKFSNKSLGHTDKQAVRNYFSGVDNSIEKVNAEFILAVLGLYYGYRNLVKTDVLNFRNEFYKSLGKNRENIKFQLNSYFDRFAIESVFEFCKKGCARLNNSFDFLVFSDKAKLEMDNHIKSDVLNFNNDGKYVDKSVIKFNKYLPIYKHLDPFESVCSLIDGFYPKNISQQYHLFAFVFNNFPELINIDKDKLIEKLRDSSKFNLDELVAVAEVDKKIKNIRNK</sequence>
<reference evidence="2 4" key="2">
    <citation type="submission" date="2019-09" db="EMBL/GenBank/DDBJ databases">
        <title>A bacterium isolated from glacier soil.</title>
        <authorList>
            <person name="Liu Q."/>
        </authorList>
    </citation>
    <scope>NUCLEOTIDE SEQUENCE [LARGE SCALE GENOMIC DNA]</scope>
    <source>
        <strain evidence="2 4">MDT1-10-3</strain>
    </source>
</reference>
<keyword evidence="5" id="KW-1185">Reference proteome</keyword>